<dbReference type="PANTHER" id="PTHR33048">
    <property type="entry name" value="PTH11-LIKE INTEGRAL MEMBRANE PROTEIN (AFU_ORTHOLOGUE AFUA_5G11245)"/>
    <property type="match status" value="1"/>
</dbReference>
<feature type="transmembrane region" description="Helical" evidence="7">
    <location>
        <begin position="212"/>
        <end position="236"/>
    </location>
</feature>
<feature type="transmembrane region" description="Helical" evidence="7">
    <location>
        <begin position="12"/>
        <end position="32"/>
    </location>
</feature>
<reference evidence="9 10" key="1">
    <citation type="journal article" date="2020" name="bioRxiv">
        <title>Whole genome comparisons of ergot fungi reveals the divergence and evolution of species within the genus Claviceps are the result of varying mechanisms driving genome evolution and host range expansion.</title>
        <authorList>
            <person name="Wyka S.A."/>
            <person name="Mondo S.J."/>
            <person name="Liu M."/>
            <person name="Dettman J."/>
            <person name="Nalam V."/>
            <person name="Broders K.D."/>
        </authorList>
    </citation>
    <scope>NUCLEOTIDE SEQUENCE [LARGE SCALE GENOMIC DNA]</scope>
    <source>
        <strain evidence="9 10">Clav52</strain>
    </source>
</reference>
<proteinExistence type="inferred from homology"/>
<evidence type="ECO:0000313" key="9">
    <source>
        <dbReference type="EMBL" id="KAG6297970.1"/>
    </source>
</evidence>
<comment type="similarity">
    <text evidence="5">Belongs to the SAT4 family.</text>
</comment>
<feature type="transmembrane region" description="Helical" evidence="7">
    <location>
        <begin position="248"/>
        <end position="276"/>
    </location>
</feature>
<sequence>MPDRTVTAESLVAVSAVPLGLVIVAVALRFYARRHQKASLLADDWLMLPALITFIGACSCVFYAVHLQAIGYSTFEISKEQRQATLERSGKTQISLSLVSIMCLGCIKASALFFYKRIFCVAGRKAVLNIIIIVLLVIIACWVVIFEFLLAFQCGTHFSAPWDGTQLKYCTRSYPTLQAQATSNLVLDLIVLVLPVYPVIQLQTTRSRKVAIVGIFLLACFSSSQSLFLTVGQSAIHRIDPEKYLSRVVFYIILEMGVGLVAVNLPSIWMVFASVAPDALLRSIRSVVSIASFRSGRSRSSRERHEPEPLGSSASSSSILPFSSTGNKIVVGAPYELKPQSPVTDEFEPIPLAGDDATRLAKTQYSICKET</sequence>
<evidence type="ECO:0000256" key="5">
    <source>
        <dbReference type="ARBA" id="ARBA00038359"/>
    </source>
</evidence>
<feature type="domain" description="Rhodopsin" evidence="8">
    <location>
        <begin position="28"/>
        <end position="272"/>
    </location>
</feature>
<feature type="transmembrane region" description="Helical" evidence="7">
    <location>
        <begin position="181"/>
        <end position="200"/>
    </location>
</feature>
<keyword evidence="3 7" id="KW-1133">Transmembrane helix</keyword>
<evidence type="ECO:0000256" key="1">
    <source>
        <dbReference type="ARBA" id="ARBA00004141"/>
    </source>
</evidence>
<dbReference type="PANTHER" id="PTHR33048:SF157">
    <property type="entry name" value="INTEGRAL MEMBRANE PROTEIN"/>
    <property type="match status" value="1"/>
</dbReference>
<feature type="region of interest" description="Disordered" evidence="6">
    <location>
        <begin position="298"/>
        <end position="319"/>
    </location>
</feature>
<dbReference type="InterPro" id="IPR049326">
    <property type="entry name" value="Rhodopsin_dom_fungi"/>
</dbReference>
<gene>
    <name evidence="9" type="ORF">E4U09_001118</name>
</gene>
<keyword evidence="10" id="KW-1185">Reference proteome</keyword>
<evidence type="ECO:0000256" key="4">
    <source>
        <dbReference type="ARBA" id="ARBA00023136"/>
    </source>
</evidence>
<name>A0A9P7QMP5_9HYPO</name>
<keyword evidence="4 7" id="KW-0472">Membrane</keyword>
<dbReference type="EMBL" id="SRRH01000139">
    <property type="protein sequence ID" value="KAG6297970.1"/>
    <property type="molecule type" value="Genomic_DNA"/>
</dbReference>
<feature type="transmembrane region" description="Helical" evidence="7">
    <location>
        <begin position="44"/>
        <end position="65"/>
    </location>
</feature>
<evidence type="ECO:0000256" key="6">
    <source>
        <dbReference type="SAM" id="MobiDB-lite"/>
    </source>
</evidence>
<evidence type="ECO:0000256" key="3">
    <source>
        <dbReference type="ARBA" id="ARBA00022989"/>
    </source>
</evidence>
<dbReference type="Proteomes" id="UP000707071">
    <property type="component" value="Unassembled WGS sequence"/>
</dbReference>
<dbReference type="Pfam" id="PF20684">
    <property type="entry name" value="Fung_rhodopsin"/>
    <property type="match status" value="1"/>
</dbReference>
<evidence type="ECO:0000256" key="7">
    <source>
        <dbReference type="SAM" id="Phobius"/>
    </source>
</evidence>
<feature type="transmembrane region" description="Helical" evidence="7">
    <location>
        <begin position="127"/>
        <end position="152"/>
    </location>
</feature>
<feature type="transmembrane region" description="Helical" evidence="7">
    <location>
        <begin position="94"/>
        <end position="115"/>
    </location>
</feature>
<dbReference type="GO" id="GO:0016020">
    <property type="term" value="C:membrane"/>
    <property type="evidence" value="ECO:0007669"/>
    <property type="project" value="UniProtKB-SubCell"/>
</dbReference>
<dbReference type="AlphaFoldDB" id="A0A9P7QMP5"/>
<keyword evidence="2 7" id="KW-0812">Transmembrane</keyword>
<evidence type="ECO:0000256" key="2">
    <source>
        <dbReference type="ARBA" id="ARBA00022692"/>
    </source>
</evidence>
<comment type="caution">
    <text evidence="9">The sequence shown here is derived from an EMBL/GenBank/DDBJ whole genome shotgun (WGS) entry which is preliminary data.</text>
</comment>
<organism evidence="9 10">
    <name type="scientific">Claviceps aff. purpurea</name>
    <dbReference type="NCBI Taxonomy" id="1967640"/>
    <lineage>
        <taxon>Eukaryota</taxon>
        <taxon>Fungi</taxon>
        <taxon>Dikarya</taxon>
        <taxon>Ascomycota</taxon>
        <taxon>Pezizomycotina</taxon>
        <taxon>Sordariomycetes</taxon>
        <taxon>Hypocreomycetidae</taxon>
        <taxon>Hypocreales</taxon>
        <taxon>Clavicipitaceae</taxon>
        <taxon>Claviceps</taxon>
    </lineage>
</organism>
<accession>A0A9P7QMP5</accession>
<comment type="subcellular location">
    <subcellularLocation>
        <location evidence="1">Membrane</location>
        <topology evidence="1">Multi-pass membrane protein</topology>
    </subcellularLocation>
</comment>
<evidence type="ECO:0000313" key="10">
    <source>
        <dbReference type="Proteomes" id="UP000707071"/>
    </source>
</evidence>
<protein>
    <recommendedName>
        <fullName evidence="8">Rhodopsin domain-containing protein</fullName>
    </recommendedName>
</protein>
<evidence type="ECO:0000259" key="8">
    <source>
        <dbReference type="Pfam" id="PF20684"/>
    </source>
</evidence>
<dbReference type="InterPro" id="IPR052337">
    <property type="entry name" value="SAT4-like"/>
</dbReference>